<dbReference type="PANTHER" id="PTHR47707">
    <property type="entry name" value="8-OXO-DGTP DIPHOSPHATASE"/>
    <property type="match status" value="1"/>
</dbReference>
<dbReference type="GO" id="GO:0006260">
    <property type="term" value="P:DNA replication"/>
    <property type="evidence" value="ECO:0007669"/>
    <property type="project" value="UniProtKB-KW"/>
</dbReference>
<dbReference type="GO" id="GO:0035539">
    <property type="term" value="F:8-oxo-7,8-dihydrodeoxyguanosine triphosphate pyrophosphatase activity"/>
    <property type="evidence" value="ECO:0007669"/>
    <property type="project" value="UniProtKB-EC"/>
</dbReference>
<evidence type="ECO:0000256" key="8">
    <source>
        <dbReference type="ARBA" id="ARBA00022842"/>
    </source>
</evidence>
<dbReference type="SUPFAM" id="SSF55811">
    <property type="entry name" value="Nudix"/>
    <property type="match status" value="1"/>
</dbReference>
<evidence type="ECO:0000256" key="4">
    <source>
        <dbReference type="ARBA" id="ARBA00022705"/>
    </source>
</evidence>
<name>A0A7X0V9V6_9ACTN</name>
<gene>
    <name evidence="13" type="ORF">H5V45_06260</name>
</gene>
<evidence type="ECO:0000256" key="10">
    <source>
        <dbReference type="ARBA" id="ARBA00035861"/>
    </source>
</evidence>
<keyword evidence="9" id="KW-0234">DNA repair</keyword>
<reference evidence="13 14" key="1">
    <citation type="submission" date="2020-08" db="EMBL/GenBank/DDBJ databases">
        <authorList>
            <person name="Seo M.-J."/>
        </authorList>
    </citation>
    <scope>NUCLEOTIDE SEQUENCE [LARGE SCALE GENOMIC DNA]</scope>
    <source>
        <strain evidence="13 14">KIGAM211</strain>
    </source>
</reference>
<evidence type="ECO:0000313" key="13">
    <source>
        <dbReference type="EMBL" id="MBB6626921.1"/>
    </source>
</evidence>
<dbReference type="GO" id="GO:0046872">
    <property type="term" value="F:metal ion binding"/>
    <property type="evidence" value="ECO:0007669"/>
    <property type="project" value="UniProtKB-KW"/>
</dbReference>
<dbReference type="InterPro" id="IPR020476">
    <property type="entry name" value="Nudix_hydrolase"/>
</dbReference>
<evidence type="ECO:0000256" key="9">
    <source>
        <dbReference type="ARBA" id="ARBA00023204"/>
    </source>
</evidence>
<dbReference type="PROSITE" id="PS51462">
    <property type="entry name" value="NUDIX"/>
    <property type="match status" value="1"/>
</dbReference>
<dbReference type="EC" id="3.6.1.55" evidence="11"/>
<evidence type="ECO:0000256" key="11">
    <source>
        <dbReference type="ARBA" id="ARBA00038905"/>
    </source>
</evidence>
<dbReference type="AlphaFoldDB" id="A0A7X0V9V6"/>
<dbReference type="GO" id="GO:0044715">
    <property type="term" value="F:8-oxo-dGDP phosphatase activity"/>
    <property type="evidence" value="ECO:0007669"/>
    <property type="project" value="TreeGrafter"/>
</dbReference>
<dbReference type="PRINTS" id="PR00502">
    <property type="entry name" value="NUDIXFAMILY"/>
</dbReference>
<keyword evidence="5" id="KW-0479">Metal-binding</keyword>
<dbReference type="Pfam" id="PF00293">
    <property type="entry name" value="NUDIX"/>
    <property type="match status" value="1"/>
</dbReference>
<dbReference type="Proteomes" id="UP000523955">
    <property type="component" value="Unassembled WGS sequence"/>
</dbReference>
<comment type="catalytic activity">
    <reaction evidence="10">
        <text>8-oxo-dGTP + H2O = 8-oxo-dGMP + diphosphate + H(+)</text>
        <dbReference type="Rhea" id="RHEA:31575"/>
        <dbReference type="ChEBI" id="CHEBI:15377"/>
        <dbReference type="ChEBI" id="CHEBI:15378"/>
        <dbReference type="ChEBI" id="CHEBI:33019"/>
        <dbReference type="ChEBI" id="CHEBI:63224"/>
        <dbReference type="ChEBI" id="CHEBI:77896"/>
        <dbReference type="EC" id="3.6.1.55"/>
    </reaction>
</comment>
<comment type="similarity">
    <text evidence="2">Belongs to the Nudix hydrolase family.</text>
</comment>
<comment type="caution">
    <text evidence="13">The sequence shown here is derived from an EMBL/GenBank/DDBJ whole genome shotgun (WGS) entry which is preliminary data.</text>
</comment>
<organism evidence="13 14">
    <name type="scientific">Nocardioides luti</name>
    <dbReference type="NCBI Taxonomy" id="2761101"/>
    <lineage>
        <taxon>Bacteria</taxon>
        <taxon>Bacillati</taxon>
        <taxon>Actinomycetota</taxon>
        <taxon>Actinomycetes</taxon>
        <taxon>Propionibacteriales</taxon>
        <taxon>Nocardioidaceae</taxon>
        <taxon>Nocardioides</taxon>
    </lineage>
</organism>
<dbReference type="InterPro" id="IPR000086">
    <property type="entry name" value="NUDIX_hydrolase_dom"/>
</dbReference>
<dbReference type="InterPro" id="IPR015797">
    <property type="entry name" value="NUDIX_hydrolase-like_dom_sf"/>
</dbReference>
<dbReference type="GO" id="GO:0006281">
    <property type="term" value="P:DNA repair"/>
    <property type="evidence" value="ECO:0007669"/>
    <property type="project" value="UniProtKB-KW"/>
</dbReference>
<comment type="cofactor">
    <cofactor evidence="1">
        <name>Mg(2+)</name>
        <dbReference type="ChEBI" id="CHEBI:18420"/>
    </cofactor>
</comment>
<dbReference type="GO" id="GO:0044716">
    <property type="term" value="F:8-oxo-GDP phosphatase activity"/>
    <property type="evidence" value="ECO:0007669"/>
    <property type="project" value="TreeGrafter"/>
</dbReference>
<dbReference type="RefSeq" id="WP_185252140.1">
    <property type="nucleotide sequence ID" value="NZ_JACKXE010000001.1"/>
</dbReference>
<evidence type="ECO:0000256" key="2">
    <source>
        <dbReference type="ARBA" id="ARBA00005582"/>
    </source>
</evidence>
<protein>
    <recommendedName>
        <fullName evidence="11">8-oxo-dGTP diphosphatase</fullName>
        <ecNumber evidence="11">3.6.1.55</ecNumber>
    </recommendedName>
</protein>
<sequence>MIPVVGVAVLRDGRVLAARRTAPPETAGRWELPGGKVEAGETPAAAAVREVAEELACTVEVTGWLAGEAAIGSTHVLTVASAMLVAGEPQPREHDRVRWLAHDELDDVDWLEPDRPFLAELRERLA</sequence>
<keyword evidence="8" id="KW-0460">Magnesium</keyword>
<evidence type="ECO:0000259" key="12">
    <source>
        <dbReference type="PROSITE" id="PS51462"/>
    </source>
</evidence>
<evidence type="ECO:0000256" key="6">
    <source>
        <dbReference type="ARBA" id="ARBA00022763"/>
    </source>
</evidence>
<dbReference type="InterPro" id="IPR047127">
    <property type="entry name" value="MutT-like"/>
</dbReference>
<accession>A0A7X0V9V6</accession>
<keyword evidence="7" id="KW-0378">Hydrolase</keyword>
<keyword evidence="14" id="KW-1185">Reference proteome</keyword>
<keyword evidence="3" id="KW-0515">Mutator protein</keyword>
<evidence type="ECO:0000256" key="1">
    <source>
        <dbReference type="ARBA" id="ARBA00001946"/>
    </source>
</evidence>
<proteinExistence type="inferred from homology"/>
<evidence type="ECO:0000256" key="7">
    <source>
        <dbReference type="ARBA" id="ARBA00022801"/>
    </source>
</evidence>
<evidence type="ECO:0000256" key="5">
    <source>
        <dbReference type="ARBA" id="ARBA00022723"/>
    </source>
</evidence>
<evidence type="ECO:0000313" key="14">
    <source>
        <dbReference type="Proteomes" id="UP000523955"/>
    </source>
</evidence>
<evidence type="ECO:0000256" key="3">
    <source>
        <dbReference type="ARBA" id="ARBA00022457"/>
    </source>
</evidence>
<dbReference type="PANTHER" id="PTHR47707:SF1">
    <property type="entry name" value="NUDIX HYDROLASE FAMILY PROTEIN"/>
    <property type="match status" value="1"/>
</dbReference>
<dbReference type="Gene3D" id="3.90.79.10">
    <property type="entry name" value="Nucleoside Triphosphate Pyrophosphohydrolase"/>
    <property type="match status" value="1"/>
</dbReference>
<dbReference type="EMBL" id="JACKXE010000001">
    <property type="protein sequence ID" value="MBB6626921.1"/>
    <property type="molecule type" value="Genomic_DNA"/>
</dbReference>
<dbReference type="GO" id="GO:0008413">
    <property type="term" value="F:8-oxo-7,8-dihydroguanosine triphosphate pyrophosphatase activity"/>
    <property type="evidence" value="ECO:0007669"/>
    <property type="project" value="TreeGrafter"/>
</dbReference>
<keyword evidence="6" id="KW-0227">DNA damage</keyword>
<keyword evidence="4" id="KW-0235">DNA replication</keyword>
<feature type="domain" description="Nudix hydrolase" evidence="12">
    <location>
        <begin position="1"/>
        <end position="125"/>
    </location>
</feature>